<dbReference type="InterPro" id="IPR032770">
    <property type="entry name" value="DUF4537"/>
</dbReference>
<sequence length="613" mass="68378">MPYRGGAMPYRGGAGSAGADSVCWVRPHWVEPRLIGRARWLMDATLWVCTRQEAIQTLKGKGLFHPAGLIMAVFFPLCFTGSLLFRSIKDKNVTFVLDISGSMHSKLEAVKYYLIQALFTQASAMINSKFNIIAFAGKVAKYSDDLIDCKLQAVEKTIPWIKSLECQTGRDMQRALAVALDDPATDAVYLITDGIPDINPQEIYTMLTYAAKGRPVHTLYVMGRHSRSEAHEFLEKIAWQTDASFQTARLNRSDSTEQVELIRGARVLARRESDGYYYLGRLAQEVKGFPSRFLVQFDKDKKTKRKAYCCMHETALYDIIHYEDARRHAIGPGCKVLAPWEIGMNCYGPGTVLQGREERGLNSDHVCREGLIVNFWNGRTEKVHPGIAVWIPVLQSQRIILELQMTTTAKQKLLETYPDYPQIVPPGYPGLQSSVEPMHHFRGLFDCQGIHSDCSQAVCWIPDNPPCSLSPDGISPVMSVASRSGLKDEKVPAIDLTRGNLNQKVTEQLAQHDLPVQSKSVMMKKKGLNVVFDGMGSKTSPGRTTDKTTLRCKSANLIDINWSKPTTGGRALNADCGLFNLHQGKKDKVKEKDIWTSGKRIPPVPLQKKSATA</sequence>
<dbReference type="Gene3D" id="2.30.30.140">
    <property type="match status" value="1"/>
</dbReference>
<dbReference type="SUPFAM" id="SSF53300">
    <property type="entry name" value="vWA-like"/>
    <property type="match status" value="1"/>
</dbReference>
<dbReference type="PANTHER" id="PTHR14343:SF4">
    <property type="entry name" value="DUF4537 DOMAIN-CONTAINING PROTEIN"/>
    <property type="match status" value="1"/>
</dbReference>
<keyword evidence="1" id="KW-0472">Membrane</keyword>
<feature type="domain" description="VWFA" evidence="2">
    <location>
        <begin position="92"/>
        <end position="286"/>
    </location>
</feature>
<evidence type="ECO:0000259" key="2">
    <source>
        <dbReference type="PROSITE" id="PS50234"/>
    </source>
</evidence>
<comment type="caution">
    <text evidence="3">The sequence shown here is derived from an EMBL/GenBank/DDBJ whole genome shotgun (WGS) entry which is preliminary data.</text>
</comment>
<dbReference type="PROSITE" id="PS50234">
    <property type="entry name" value="VWFA"/>
    <property type="match status" value="1"/>
</dbReference>
<proteinExistence type="predicted"/>
<dbReference type="Pfam" id="PF15057">
    <property type="entry name" value="DUF4537"/>
    <property type="match status" value="1"/>
</dbReference>
<dbReference type="InterPro" id="IPR002035">
    <property type="entry name" value="VWF_A"/>
</dbReference>
<dbReference type="OMA" id="CKVLAPW"/>
<keyword evidence="1" id="KW-0812">Transmembrane</keyword>
<organism evidence="3 4">
    <name type="scientific">Chiloscyllium punctatum</name>
    <name type="common">Brownbanded bambooshark</name>
    <name type="synonym">Hemiscyllium punctatum</name>
    <dbReference type="NCBI Taxonomy" id="137246"/>
    <lineage>
        <taxon>Eukaryota</taxon>
        <taxon>Metazoa</taxon>
        <taxon>Chordata</taxon>
        <taxon>Craniata</taxon>
        <taxon>Vertebrata</taxon>
        <taxon>Chondrichthyes</taxon>
        <taxon>Elasmobranchii</taxon>
        <taxon>Galeomorphii</taxon>
        <taxon>Galeoidea</taxon>
        <taxon>Orectolobiformes</taxon>
        <taxon>Hemiscylliidae</taxon>
        <taxon>Chiloscyllium</taxon>
    </lineage>
</organism>
<keyword evidence="4" id="KW-1185">Reference proteome</keyword>
<keyword evidence="1" id="KW-1133">Transmembrane helix</keyword>
<feature type="transmembrane region" description="Helical" evidence="1">
    <location>
        <begin position="63"/>
        <end position="85"/>
    </location>
</feature>
<dbReference type="AlphaFoldDB" id="A0A401SZF6"/>
<evidence type="ECO:0000313" key="4">
    <source>
        <dbReference type="Proteomes" id="UP000287033"/>
    </source>
</evidence>
<protein>
    <recommendedName>
        <fullName evidence="2">VWFA domain-containing protein</fullName>
    </recommendedName>
</protein>
<dbReference type="OrthoDB" id="6241467at2759"/>
<dbReference type="InterPro" id="IPR036465">
    <property type="entry name" value="vWFA_dom_sf"/>
</dbReference>
<accession>A0A401SZF6</accession>
<reference evidence="3 4" key="1">
    <citation type="journal article" date="2018" name="Nat. Ecol. Evol.">
        <title>Shark genomes provide insights into elasmobranch evolution and the origin of vertebrates.</title>
        <authorList>
            <person name="Hara Y"/>
            <person name="Yamaguchi K"/>
            <person name="Onimaru K"/>
            <person name="Kadota M"/>
            <person name="Koyanagi M"/>
            <person name="Keeley SD"/>
            <person name="Tatsumi K"/>
            <person name="Tanaka K"/>
            <person name="Motone F"/>
            <person name="Kageyama Y"/>
            <person name="Nozu R"/>
            <person name="Adachi N"/>
            <person name="Nishimura O"/>
            <person name="Nakagawa R"/>
            <person name="Tanegashima C"/>
            <person name="Kiyatake I"/>
            <person name="Matsumoto R"/>
            <person name="Murakumo K"/>
            <person name="Nishida K"/>
            <person name="Terakita A"/>
            <person name="Kuratani S"/>
            <person name="Sato K"/>
            <person name="Hyodo S Kuraku.S."/>
        </authorList>
    </citation>
    <scope>NUCLEOTIDE SEQUENCE [LARGE SCALE GENOMIC DNA]</scope>
</reference>
<evidence type="ECO:0000313" key="3">
    <source>
        <dbReference type="EMBL" id="GCC35771.1"/>
    </source>
</evidence>
<evidence type="ECO:0000256" key="1">
    <source>
        <dbReference type="SAM" id="Phobius"/>
    </source>
</evidence>
<dbReference type="Gene3D" id="3.40.50.410">
    <property type="entry name" value="von Willebrand factor, type A domain"/>
    <property type="match status" value="1"/>
</dbReference>
<name>A0A401SZF6_CHIPU</name>
<dbReference type="PANTHER" id="PTHR14343">
    <property type="entry name" value="VWFA DOMAIN-CONTAINING PROTEIN"/>
    <property type="match status" value="1"/>
</dbReference>
<dbReference type="Proteomes" id="UP000287033">
    <property type="component" value="Unassembled WGS sequence"/>
</dbReference>
<gene>
    <name evidence="3" type="ORF">chiPu_0014259</name>
</gene>
<dbReference type="EMBL" id="BEZZ01000741">
    <property type="protein sequence ID" value="GCC35771.1"/>
    <property type="molecule type" value="Genomic_DNA"/>
</dbReference>